<dbReference type="STRING" id="306540.SAMN05421839_1022"/>
<name>A0A1I5LC39_9BACI</name>
<dbReference type="EMBL" id="FOXC01000002">
    <property type="protein sequence ID" value="SFO94939.1"/>
    <property type="molecule type" value="Genomic_DNA"/>
</dbReference>
<protein>
    <submittedName>
        <fullName evidence="1">Uncharacterized protein</fullName>
    </submittedName>
</protein>
<sequence>MKISDKAHFIRRRIVDRNIKDCKKISPEQMETIVQLSEEYESLKVNQDQIDSLRYSFDSSSNRENLLVIELEDETSTPKVFYKGEEVTMKTRFLFEWETQTNELGGTRYNIEHFEKVHNGIVRKGYGLARGKYALDGEDG</sequence>
<accession>A0A1I5LC39</accession>
<reference evidence="1 2" key="1">
    <citation type="submission" date="2016-10" db="EMBL/GenBank/DDBJ databases">
        <authorList>
            <person name="de Groot N.N."/>
        </authorList>
    </citation>
    <scope>NUCLEOTIDE SEQUENCE [LARGE SCALE GENOMIC DNA]</scope>
    <source>
        <strain evidence="1 2">DSM 17073</strain>
    </source>
</reference>
<dbReference type="AlphaFoldDB" id="A0A1I5LC39"/>
<dbReference type="RefSeq" id="WP_089829524.1">
    <property type="nucleotide sequence ID" value="NZ_FOXC01000002.1"/>
</dbReference>
<evidence type="ECO:0000313" key="1">
    <source>
        <dbReference type="EMBL" id="SFO94939.1"/>
    </source>
</evidence>
<evidence type="ECO:0000313" key="2">
    <source>
        <dbReference type="Proteomes" id="UP000242243"/>
    </source>
</evidence>
<organism evidence="1 2">
    <name type="scientific">Halolactibacillus halophilus</name>
    <dbReference type="NCBI Taxonomy" id="306540"/>
    <lineage>
        <taxon>Bacteria</taxon>
        <taxon>Bacillati</taxon>
        <taxon>Bacillota</taxon>
        <taxon>Bacilli</taxon>
        <taxon>Bacillales</taxon>
        <taxon>Bacillaceae</taxon>
        <taxon>Halolactibacillus</taxon>
    </lineage>
</organism>
<dbReference type="Proteomes" id="UP000242243">
    <property type="component" value="Unassembled WGS sequence"/>
</dbReference>
<proteinExistence type="predicted"/>
<gene>
    <name evidence="1" type="ORF">SAMN05421839_1022</name>
</gene>